<feature type="compositionally biased region" description="Basic and acidic residues" evidence="1">
    <location>
        <begin position="370"/>
        <end position="414"/>
    </location>
</feature>
<dbReference type="Proteomes" id="UP000617340">
    <property type="component" value="Unassembled WGS sequence"/>
</dbReference>
<reference evidence="3" key="1">
    <citation type="journal article" date="2020" name="G3 (Bethesda)">
        <title>High-Quality Assemblies for Three Invasive Social Wasps from the &lt;i&gt;Vespula&lt;/i&gt; Genus.</title>
        <authorList>
            <person name="Harrop T.W.R."/>
            <person name="Guhlin J."/>
            <person name="McLaughlin G.M."/>
            <person name="Permina E."/>
            <person name="Stockwell P."/>
            <person name="Gilligan J."/>
            <person name="Le Lec M.F."/>
            <person name="Gruber M.A.M."/>
            <person name="Quinn O."/>
            <person name="Lovegrove M."/>
            <person name="Duncan E.J."/>
            <person name="Remnant E.J."/>
            <person name="Van Eeckhoven J."/>
            <person name="Graham B."/>
            <person name="Knapp R.A."/>
            <person name="Langford K.W."/>
            <person name="Kronenberg Z."/>
            <person name="Press M.O."/>
            <person name="Eacker S.M."/>
            <person name="Wilson-Rankin E.E."/>
            <person name="Purcell J."/>
            <person name="Lester P.J."/>
            <person name="Dearden P.K."/>
        </authorList>
    </citation>
    <scope>NUCLEOTIDE SEQUENCE</scope>
    <source>
        <strain evidence="3">Linc-1</strain>
    </source>
</reference>
<protein>
    <submittedName>
        <fullName evidence="3">Uncharacterized protein</fullName>
    </submittedName>
</protein>
<feature type="region of interest" description="Disordered" evidence="1">
    <location>
        <begin position="370"/>
        <end position="456"/>
    </location>
</feature>
<feature type="chain" id="PRO_5032289273" evidence="2">
    <location>
        <begin position="19"/>
        <end position="456"/>
    </location>
</feature>
<feature type="compositionally biased region" description="Acidic residues" evidence="1">
    <location>
        <begin position="181"/>
        <end position="196"/>
    </location>
</feature>
<feature type="compositionally biased region" description="Basic and acidic residues" evidence="1">
    <location>
        <begin position="423"/>
        <end position="456"/>
    </location>
</feature>
<evidence type="ECO:0000313" key="3">
    <source>
        <dbReference type="EMBL" id="KAF7397873.1"/>
    </source>
</evidence>
<feature type="compositionally biased region" description="Basic and acidic residues" evidence="1">
    <location>
        <begin position="152"/>
        <end position="180"/>
    </location>
</feature>
<sequence>MIAIATILVLILIGFNYGSPTKMERMTISKTSMADLESSATGYTYKQEQDYPVTYVHYTNYGNGRYYDTPLHYVVHGSSVGTVAPVAVSVPRTVGLYEKPVIAYANAGQKPSFYVQQQLPYVKTSNDHVAGHGVYIVSQKPLTPYYVPVSNEKVEVEDGNQDHTDEKSKKESDDEKQEYNDEHEDDDDDDEDDDDAGSGYNDARETHYSSFPSKGLKYVHLGHPQKNIVELYDKDQGDFVNFKTDDGSFLKTESGKQYSDEEHSSYGEKGDNDHNSYDEFDKGQKKVYDSAEKTGDYNLESGHKKEHIDTSNAYGQHDDLKKGEEGVKHEHSSYHKKGGKTNGFHKVYHKDEYKKNTDFYDENHKDGQFSKHFAFDQHHNAKEGDFKKGSHHDSGFDHRDKMKKDDFHKGHDISHNQGHHSKKSEDSYHKDYSDYLKKGGKQAEKKHGHSKVHDDH</sequence>
<dbReference type="EMBL" id="JACSDZ010000008">
    <property type="protein sequence ID" value="KAF7397873.1"/>
    <property type="molecule type" value="Genomic_DNA"/>
</dbReference>
<comment type="caution">
    <text evidence="3">The sequence shown here is derived from an EMBL/GenBank/DDBJ whole genome shotgun (WGS) entry which is preliminary data.</text>
</comment>
<feature type="region of interest" description="Disordered" evidence="1">
    <location>
        <begin position="242"/>
        <end position="346"/>
    </location>
</feature>
<feature type="region of interest" description="Disordered" evidence="1">
    <location>
        <begin position="152"/>
        <end position="209"/>
    </location>
</feature>
<organism evidence="3 4">
    <name type="scientific">Vespula germanica</name>
    <name type="common">German yellow jacket</name>
    <name type="synonym">Paravespula germanica</name>
    <dbReference type="NCBI Taxonomy" id="30212"/>
    <lineage>
        <taxon>Eukaryota</taxon>
        <taxon>Metazoa</taxon>
        <taxon>Ecdysozoa</taxon>
        <taxon>Arthropoda</taxon>
        <taxon>Hexapoda</taxon>
        <taxon>Insecta</taxon>
        <taxon>Pterygota</taxon>
        <taxon>Neoptera</taxon>
        <taxon>Endopterygota</taxon>
        <taxon>Hymenoptera</taxon>
        <taxon>Apocrita</taxon>
        <taxon>Aculeata</taxon>
        <taxon>Vespoidea</taxon>
        <taxon>Vespidae</taxon>
        <taxon>Vespinae</taxon>
        <taxon>Vespula</taxon>
    </lineage>
</organism>
<evidence type="ECO:0000313" key="4">
    <source>
        <dbReference type="Proteomes" id="UP000617340"/>
    </source>
</evidence>
<keyword evidence="4" id="KW-1185">Reference proteome</keyword>
<dbReference type="Pfam" id="PF16009">
    <property type="entry name" value="DUF4779"/>
    <property type="match status" value="1"/>
</dbReference>
<feature type="signal peptide" evidence="2">
    <location>
        <begin position="1"/>
        <end position="18"/>
    </location>
</feature>
<proteinExistence type="predicted"/>
<accession>A0A834K0H0</accession>
<feature type="compositionally biased region" description="Basic and acidic residues" evidence="1">
    <location>
        <begin position="258"/>
        <end position="309"/>
    </location>
</feature>
<name>A0A834K0H0_VESGE</name>
<gene>
    <name evidence="3" type="ORF">HZH68_009095</name>
</gene>
<evidence type="ECO:0000256" key="2">
    <source>
        <dbReference type="SAM" id="SignalP"/>
    </source>
</evidence>
<dbReference type="AlphaFoldDB" id="A0A834K0H0"/>
<evidence type="ECO:0000256" key="1">
    <source>
        <dbReference type="SAM" id="MobiDB-lite"/>
    </source>
</evidence>
<dbReference type="InterPro" id="IPR031959">
    <property type="entry name" value="DUF4779"/>
</dbReference>
<feature type="compositionally biased region" description="Basic and acidic residues" evidence="1">
    <location>
        <begin position="316"/>
        <end position="333"/>
    </location>
</feature>
<keyword evidence="2" id="KW-0732">Signal</keyword>